<sequence length="161" mass="18291">MFKAMLPIRDHLRRDLNVKPEAPQALVDPLASRSLIVEFGVTFQVPSHDCSRQSCGCSSREPKCRLMTHAQQIEKEKLKESVKDTKRAWTDSGDYSHQRSNDDGRSPFRLRHSVLAPSSTSALVKKSNKDRIPNPKPYDNAFRDVLSPHIKNVRRAIQESA</sequence>
<protein>
    <submittedName>
        <fullName evidence="2">Uncharacterized protein</fullName>
    </submittedName>
</protein>
<dbReference type="Proteomes" id="UP001234989">
    <property type="component" value="Chromosome 4"/>
</dbReference>
<evidence type="ECO:0000313" key="3">
    <source>
        <dbReference type="Proteomes" id="UP001234989"/>
    </source>
</evidence>
<feature type="compositionally biased region" description="Basic and acidic residues" evidence="1">
    <location>
        <begin position="76"/>
        <end position="106"/>
    </location>
</feature>
<keyword evidence="3" id="KW-1185">Reference proteome</keyword>
<gene>
    <name evidence="2" type="ORF">MTR67_018894</name>
</gene>
<feature type="region of interest" description="Disordered" evidence="1">
    <location>
        <begin position="76"/>
        <end position="140"/>
    </location>
</feature>
<evidence type="ECO:0000256" key="1">
    <source>
        <dbReference type="SAM" id="MobiDB-lite"/>
    </source>
</evidence>
<name>A0AAF0TN22_SOLVR</name>
<proteinExistence type="predicted"/>
<evidence type="ECO:0000313" key="2">
    <source>
        <dbReference type="EMBL" id="WMV25509.1"/>
    </source>
</evidence>
<reference evidence="2" key="1">
    <citation type="submission" date="2023-08" db="EMBL/GenBank/DDBJ databases">
        <title>A de novo genome assembly of Solanum verrucosum Schlechtendal, a Mexican diploid species geographically isolated from the other diploid A-genome species in potato relatives.</title>
        <authorList>
            <person name="Hosaka K."/>
        </authorList>
    </citation>
    <scope>NUCLEOTIDE SEQUENCE</scope>
    <source>
        <tissue evidence="2">Young leaves</tissue>
    </source>
</reference>
<accession>A0AAF0TN22</accession>
<dbReference type="AlphaFoldDB" id="A0AAF0TN22"/>
<organism evidence="2 3">
    <name type="scientific">Solanum verrucosum</name>
    <dbReference type="NCBI Taxonomy" id="315347"/>
    <lineage>
        <taxon>Eukaryota</taxon>
        <taxon>Viridiplantae</taxon>
        <taxon>Streptophyta</taxon>
        <taxon>Embryophyta</taxon>
        <taxon>Tracheophyta</taxon>
        <taxon>Spermatophyta</taxon>
        <taxon>Magnoliopsida</taxon>
        <taxon>eudicotyledons</taxon>
        <taxon>Gunneridae</taxon>
        <taxon>Pentapetalae</taxon>
        <taxon>asterids</taxon>
        <taxon>lamiids</taxon>
        <taxon>Solanales</taxon>
        <taxon>Solanaceae</taxon>
        <taxon>Solanoideae</taxon>
        <taxon>Solaneae</taxon>
        <taxon>Solanum</taxon>
    </lineage>
</organism>
<dbReference type="EMBL" id="CP133615">
    <property type="protein sequence ID" value="WMV25509.1"/>
    <property type="molecule type" value="Genomic_DNA"/>
</dbReference>